<dbReference type="InterPro" id="IPR038732">
    <property type="entry name" value="HpyO/CreE_NAD-binding"/>
</dbReference>
<dbReference type="PANTHER" id="PTHR40254:SF1">
    <property type="entry name" value="BLR0577 PROTEIN"/>
    <property type="match status" value="1"/>
</dbReference>
<reference evidence="3" key="1">
    <citation type="journal article" date="2019" name="Int. J. Syst. Evol. Microbiol.">
        <title>The Global Catalogue of Microorganisms (GCM) 10K type strain sequencing project: providing services to taxonomists for standard genome sequencing and annotation.</title>
        <authorList>
            <consortium name="The Broad Institute Genomics Platform"/>
            <consortium name="The Broad Institute Genome Sequencing Center for Infectious Disease"/>
            <person name="Wu L."/>
            <person name="Ma J."/>
        </authorList>
    </citation>
    <scope>NUCLEOTIDE SEQUENCE [LARGE SCALE GENOMIC DNA]</scope>
    <source>
        <strain evidence="3">JCM 17337</strain>
    </source>
</reference>
<keyword evidence="3" id="KW-1185">Reference proteome</keyword>
<name>A0ABP7GC03_9FLAO</name>
<dbReference type="InterPro" id="IPR052189">
    <property type="entry name" value="L-asp_N-monooxygenase_NS-form"/>
</dbReference>
<evidence type="ECO:0000313" key="3">
    <source>
        <dbReference type="Proteomes" id="UP001500748"/>
    </source>
</evidence>
<dbReference type="PANTHER" id="PTHR40254">
    <property type="entry name" value="BLR0577 PROTEIN"/>
    <property type="match status" value="1"/>
</dbReference>
<protein>
    <recommendedName>
        <fullName evidence="1">FAD-dependent urate hydroxylase HpyO/Asp monooxygenase CreE-like FAD/NAD(P)-binding domain-containing protein</fullName>
    </recommendedName>
</protein>
<organism evidence="2 3">
    <name type="scientific">Flavobacterium ginsengiterrae</name>
    <dbReference type="NCBI Taxonomy" id="871695"/>
    <lineage>
        <taxon>Bacteria</taxon>
        <taxon>Pseudomonadati</taxon>
        <taxon>Bacteroidota</taxon>
        <taxon>Flavobacteriia</taxon>
        <taxon>Flavobacteriales</taxon>
        <taxon>Flavobacteriaceae</taxon>
        <taxon>Flavobacterium</taxon>
    </lineage>
</organism>
<evidence type="ECO:0000313" key="2">
    <source>
        <dbReference type="EMBL" id="GAA3756786.1"/>
    </source>
</evidence>
<dbReference type="Proteomes" id="UP001500748">
    <property type="component" value="Unassembled WGS sequence"/>
</dbReference>
<feature type="domain" description="FAD-dependent urate hydroxylase HpyO/Asp monooxygenase CreE-like FAD/NAD(P)-binding" evidence="1">
    <location>
        <begin position="12"/>
        <end position="171"/>
    </location>
</feature>
<dbReference type="Pfam" id="PF13454">
    <property type="entry name" value="NAD_binding_9"/>
    <property type="match status" value="1"/>
</dbReference>
<proteinExistence type="predicted"/>
<dbReference type="SUPFAM" id="SSF51905">
    <property type="entry name" value="FAD/NAD(P)-binding domain"/>
    <property type="match status" value="1"/>
</dbReference>
<dbReference type="RefSeq" id="WP_345139481.1">
    <property type="nucleotide sequence ID" value="NZ_BAABDU010000002.1"/>
</dbReference>
<accession>A0ABP7GC03</accession>
<evidence type="ECO:0000259" key="1">
    <source>
        <dbReference type="Pfam" id="PF13454"/>
    </source>
</evidence>
<comment type="caution">
    <text evidence="2">The sequence shown here is derived from an EMBL/GenBank/DDBJ whole genome shotgun (WGS) entry which is preliminary data.</text>
</comment>
<gene>
    <name evidence="2" type="ORF">GCM10022423_03730</name>
</gene>
<dbReference type="InterPro" id="IPR036188">
    <property type="entry name" value="FAD/NAD-bd_sf"/>
</dbReference>
<sequence length="571" mass="65367">MHQYINKKRISILGGGPSGLFMYKRLIDNGSTETEVTIYERKSMLGAGMPYGSEGANDEHVTNVSDNEIPTIVNSIEDWIQTAPSELLERFNINPDKFNEFKVLPRILFGYYLSSQFELLQEIAAHKGIKTVIHYQTNVTDLIYNKEEKTVTVVTENRKEEYDYAVICTGHKWPLRNEGKVKGYYDSPYPPSKIALKLNHTVAVRGSSLTAIDAIRTLARCNGNFIKGENGMLHYEKADESPDFKIIIHSRSGMLPAVRFHLEDSHLRPDSLLTREEIEAHRKENEGFLSLDFMFKNNFKKIFREKDPDFYERIKDFTIEEFVADMMEIRERLDPFLLLRAEYNEAEKSIKRKQSVYWKEMLAVLSFAMNHPAKYLSAEDMQRLQKVLMPLISIVIAFVPQQSCNELLALHHAGVLDITAVNQDSSVEPQHNGGIIYHYTDENQNQKSEYFNTFIDCVGQPHLSYQDFPFATLLNQKAISPAQLKFQCDKAASHALEEGNQLVEKNPDGSYWLKVSGIAINDNFQIIDQYGAFNERIYIMAVPYIGGYNPDYSGLDFCEASSLLIVNSIYS</sequence>
<dbReference type="Gene3D" id="3.50.50.60">
    <property type="entry name" value="FAD/NAD(P)-binding domain"/>
    <property type="match status" value="1"/>
</dbReference>
<dbReference type="EMBL" id="BAABDU010000002">
    <property type="protein sequence ID" value="GAA3756786.1"/>
    <property type="molecule type" value="Genomic_DNA"/>
</dbReference>